<comment type="caution">
    <text evidence="1">The sequence shown here is derived from an EMBL/GenBank/DDBJ whole genome shotgun (WGS) entry which is preliminary data.</text>
</comment>
<evidence type="ECO:0000313" key="2">
    <source>
        <dbReference type="Proteomes" id="UP000299102"/>
    </source>
</evidence>
<keyword evidence="2" id="KW-1185">Reference proteome</keyword>
<dbReference type="Proteomes" id="UP000299102">
    <property type="component" value="Unassembled WGS sequence"/>
</dbReference>
<dbReference type="AlphaFoldDB" id="A0A4C1X0H8"/>
<dbReference type="EMBL" id="BGZK01000679">
    <property type="protein sequence ID" value="GBP55854.1"/>
    <property type="molecule type" value="Genomic_DNA"/>
</dbReference>
<gene>
    <name evidence="1" type="ORF">EVAR_38451_1</name>
</gene>
<reference evidence="1 2" key="1">
    <citation type="journal article" date="2019" name="Commun. Biol.">
        <title>The bagworm genome reveals a unique fibroin gene that provides high tensile strength.</title>
        <authorList>
            <person name="Kono N."/>
            <person name="Nakamura H."/>
            <person name="Ohtoshi R."/>
            <person name="Tomita M."/>
            <person name="Numata K."/>
            <person name="Arakawa K."/>
        </authorList>
    </citation>
    <scope>NUCLEOTIDE SEQUENCE [LARGE SCALE GENOMIC DNA]</scope>
</reference>
<name>A0A4C1X0H8_EUMVA</name>
<protein>
    <submittedName>
        <fullName evidence="1">Uncharacterized protein</fullName>
    </submittedName>
</protein>
<sequence>MYNSILYSSQNEYGEDTEILPVIQDLQEWVKTPWELSKENKYIVVLERAADPPAGLVTVLRGFAAFLSNASLDSASSSCSRFSRVQEKTR</sequence>
<accession>A0A4C1X0H8</accession>
<evidence type="ECO:0000313" key="1">
    <source>
        <dbReference type="EMBL" id="GBP55854.1"/>
    </source>
</evidence>
<proteinExistence type="predicted"/>
<organism evidence="1 2">
    <name type="scientific">Eumeta variegata</name>
    <name type="common">Bagworm moth</name>
    <name type="synonym">Eumeta japonica</name>
    <dbReference type="NCBI Taxonomy" id="151549"/>
    <lineage>
        <taxon>Eukaryota</taxon>
        <taxon>Metazoa</taxon>
        <taxon>Ecdysozoa</taxon>
        <taxon>Arthropoda</taxon>
        <taxon>Hexapoda</taxon>
        <taxon>Insecta</taxon>
        <taxon>Pterygota</taxon>
        <taxon>Neoptera</taxon>
        <taxon>Endopterygota</taxon>
        <taxon>Lepidoptera</taxon>
        <taxon>Glossata</taxon>
        <taxon>Ditrysia</taxon>
        <taxon>Tineoidea</taxon>
        <taxon>Psychidae</taxon>
        <taxon>Oiketicinae</taxon>
        <taxon>Eumeta</taxon>
    </lineage>
</organism>